<accession>A0A9D9HPQ2</accession>
<dbReference type="EMBL" id="JADIMM010000073">
    <property type="protein sequence ID" value="MBO8457690.1"/>
    <property type="molecule type" value="Genomic_DNA"/>
</dbReference>
<dbReference type="Proteomes" id="UP000823638">
    <property type="component" value="Unassembled WGS sequence"/>
</dbReference>
<feature type="region of interest" description="Disordered" evidence="1">
    <location>
        <begin position="68"/>
        <end position="184"/>
    </location>
</feature>
<evidence type="ECO:0000313" key="4">
    <source>
        <dbReference type="Proteomes" id="UP000823638"/>
    </source>
</evidence>
<keyword evidence="2" id="KW-0472">Membrane</keyword>
<feature type="transmembrane region" description="Helical" evidence="2">
    <location>
        <begin position="6"/>
        <end position="25"/>
    </location>
</feature>
<reference evidence="3" key="2">
    <citation type="journal article" date="2021" name="PeerJ">
        <title>Extensive microbial diversity within the chicken gut microbiome revealed by metagenomics and culture.</title>
        <authorList>
            <person name="Gilroy R."/>
            <person name="Ravi A."/>
            <person name="Getino M."/>
            <person name="Pursley I."/>
            <person name="Horton D.L."/>
            <person name="Alikhan N.F."/>
            <person name="Baker D."/>
            <person name="Gharbi K."/>
            <person name="Hall N."/>
            <person name="Watson M."/>
            <person name="Adriaenssens E.M."/>
            <person name="Foster-Nyarko E."/>
            <person name="Jarju S."/>
            <person name="Secka A."/>
            <person name="Antonio M."/>
            <person name="Oren A."/>
            <person name="Chaudhuri R.R."/>
            <person name="La Ragione R."/>
            <person name="Hildebrand F."/>
            <person name="Pallen M.J."/>
        </authorList>
    </citation>
    <scope>NUCLEOTIDE SEQUENCE</scope>
    <source>
        <strain evidence="3">10532</strain>
    </source>
</reference>
<evidence type="ECO:0000256" key="2">
    <source>
        <dbReference type="SAM" id="Phobius"/>
    </source>
</evidence>
<keyword evidence="2" id="KW-0812">Transmembrane</keyword>
<protein>
    <submittedName>
        <fullName evidence="3">Uncharacterized protein</fullName>
    </submittedName>
</protein>
<keyword evidence="2" id="KW-1133">Transmembrane helix</keyword>
<feature type="compositionally biased region" description="Polar residues" evidence="1">
    <location>
        <begin position="86"/>
        <end position="103"/>
    </location>
</feature>
<reference evidence="3" key="1">
    <citation type="submission" date="2020-10" db="EMBL/GenBank/DDBJ databases">
        <authorList>
            <person name="Gilroy R."/>
        </authorList>
    </citation>
    <scope>NUCLEOTIDE SEQUENCE</scope>
    <source>
        <strain evidence="3">10532</strain>
    </source>
</reference>
<proteinExistence type="predicted"/>
<evidence type="ECO:0000256" key="1">
    <source>
        <dbReference type="SAM" id="MobiDB-lite"/>
    </source>
</evidence>
<sequence length="199" mass="20668">MLSPKLIIIPAAVGFLLSFTISLFSKASFLIALLRGGIFLLVFGGLSVLIQFLVSRFIPELLDVDKTDDPSQDELQPGNLVDVTVGDSTPYEQGPVESQTVDSGDSKIDDAVPDNNVSPAEVPAATEGSKVTDSSDELADFPDVGAFDSAKDPGASDGAQPVPDSVLDTGSVSQGSSSVSNPEAINMARAIQTILAKDN</sequence>
<feature type="transmembrane region" description="Helical" evidence="2">
    <location>
        <begin position="32"/>
        <end position="54"/>
    </location>
</feature>
<comment type="caution">
    <text evidence="3">The sequence shown here is derived from an EMBL/GenBank/DDBJ whole genome shotgun (WGS) entry which is preliminary data.</text>
</comment>
<gene>
    <name evidence="3" type="ORF">IAA81_05620</name>
</gene>
<dbReference type="AlphaFoldDB" id="A0A9D9HPQ2"/>
<feature type="compositionally biased region" description="Low complexity" evidence="1">
    <location>
        <begin position="170"/>
        <end position="180"/>
    </location>
</feature>
<organism evidence="3 4">
    <name type="scientific">Candidatus Gallitreponema excrementavium</name>
    <dbReference type="NCBI Taxonomy" id="2840840"/>
    <lineage>
        <taxon>Bacteria</taxon>
        <taxon>Pseudomonadati</taxon>
        <taxon>Spirochaetota</taxon>
        <taxon>Spirochaetia</taxon>
        <taxon>Spirochaetales</taxon>
        <taxon>Candidatus Gallitreponema</taxon>
    </lineage>
</organism>
<evidence type="ECO:0000313" key="3">
    <source>
        <dbReference type="EMBL" id="MBO8457690.1"/>
    </source>
</evidence>
<name>A0A9D9HPQ2_9SPIR</name>